<evidence type="ECO:0000256" key="2">
    <source>
        <dbReference type="SAM" id="Phobius"/>
    </source>
</evidence>
<evidence type="ECO:0000256" key="1">
    <source>
        <dbReference type="SAM" id="MobiDB-lite"/>
    </source>
</evidence>
<keyword evidence="2" id="KW-0472">Membrane</keyword>
<name>A0ABU0ZW37_9ACTN</name>
<feature type="transmembrane region" description="Helical" evidence="2">
    <location>
        <begin position="34"/>
        <end position="56"/>
    </location>
</feature>
<evidence type="ECO:0000313" key="3">
    <source>
        <dbReference type="EMBL" id="MDQ7910539.1"/>
    </source>
</evidence>
<gene>
    <name evidence="3" type="ORF">RB614_39195</name>
</gene>
<dbReference type="EMBL" id="JAVHUY010000058">
    <property type="protein sequence ID" value="MDQ7910539.1"/>
    <property type="molecule type" value="Genomic_DNA"/>
</dbReference>
<dbReference type="RefSeq" id="WP_308717784.1">
    <property type="nucleotide sequence ID" value="NZ_JAVHUY010000058.1"/>
</dbReference>
<protein>
    <submittedName>
        <fullName evidence="3">Uncharacterized protein</fullName>
    </submittedName>
</protein>
<sequence>MNTPPDLPIVPAPTEPTRLADVLPAPPRARNRGLAFGTAFAVFSVLFLAAGGTFLITTAETPAAAPAPSPSPSSTCGGYAVDATSGAVVCATSGNGSVVNTPPPAPTTAAAPPPPKPAAPHKAITDRQWLLIAKDPEAHAGERIVVHGLVTQFDAATGTDTFRGNVGGKKRKPSYGYVDYETNTILTGETPQLAKVVEDDLFTAKVTVLGAFDYETQLGGGTTAPLLQIDSITVTGSVA</sequence>
<evidence type="ECO:0000313" key="4">
    <source>
        <dbReference type="Proteomes" id="UP001230908"/>
    </source>
</evidence>
<comment type="caution">
    <text evidence="3">The sequence shown here is derived from an EMBL/GenBank/DDBJ whole genome shotgun (WGS) entry which is preliminary data.</text>
</comment>
<dbReference type="Proteomes" id="UP001230908">
    <property type="component" value="Unassembled WGS sequence"/>
</dbReference>
<feature type="compositionally biased region" description="Pro residues" evidence="1">
    <location>
        <begin position="101"/>
        <end position="118"/>
    </location>
</feature>
<keyword evidence="2" id="KW-0812">Transmembrane</keyword>
<reference evidence="3 4" key="1">
    <citation type="submission" date="2023-08" db="EMBL/GenBank/DDBJ databases">
        <title>Phytohabitans sansha sp. nov., isolated from marine sediment.</title>
        <authorList>
            <person name="Zhao Y."/>
            <person name="Yi K."/>
        </authorList>
    </citation>
    <scope>NUCLEOTIDE SEQUENCE [LARGE SCALE GENOMIC DNA]</scope>
    <source>
        <strain evidence="3 4">ZYX-F-186</strain>
    </source>
</reference>
<keyword evidence="4" id="KW-1185">Reference proteome</keyword>
<accession>A0ABU0ZW37</accession>
<feature type="region of interest" description="Disordered" evidence="1">
    <location>
        <begin position="99"/>
        <end position="121"/>
    </location>
</feature>
<organism evidence="3 4">
    <name type="scientific">Phytohabitans maris</name>
    <dbReference type="NCBI Taxonomy" id="3071409"/>
    <lineage>
        <taxon>Bacteria</taxon>
        <taxon>Bacillati</taxon>
        <taxon>Actinomycetota</taxon>
        <taxon>Actinomycetes</taxon>
        <taxon>Micromonosporales</taxon>
        <taxon>Micromonosporaceae</taxon>
    </lineage>
</organism>
<keyword evidence="2" id="KW-1133">Transmembrane helix</keyword>
<proteinExistence type="predicted"/>